<dbReference type="InterPro" id="IPR008964">
    <property type="entry name" value="Invasin/intimin_cell_adhesion"/>
</dbReference>
<dbReference type="RefSeq" id="WP_013767524.1">
    <property type="nucleotide sequence ID" value="NC_015510.1"/>
</dbReference>
<reference evidence="3 4" key="1">
    <citation type="journal article" date="2011" name="Stand. Genomic Sci.">
        <title>Complete genome sequence of Haliscomenobacter hydrossis type strain (O).</title>
        <authorList>
            <consortium name="US DOE Joint Genome Institute (JGI-PGF)"/>
            <person name="Daligault H."/>
            <person name="Lapidus A."/>
            <person name="Zeytun A."/>
            <person name="Nolan M."/>
            <person name="Lucas S."/>
            <person name="Del Rio T.G."/>
            <person name="Tice H."/>
            <person name="Cheng J.F."/>
            <person name="Tapia R."/>
            <person name="Han C."/>
            <person name="Goodwin L."/>
            <person name="Pitluck S."/>
            <person name="Liolios K."/>
            <person name="Pagani I."/>
            <person name="Ivanova N."/>
            <person name="Huntemann M."/>
            <person name="Mavromatis K."/>
            <person name="Mikhailova N."/>
            <person name="Pati A."/>
            <person name="Chen A."/>
            <person name="Palaniappan K."/>
            <person name="Land M."/>
            <person name="Hauser L."/>
            <person name="Brambilla E.M."/>
            <person name="Rohde M."/>
            <person name="Verbarg S."/>
            <person name="Goker M."/>
            <person name="Bristow J."/>
            <person name="Eisen J.A."/>
            <person name="Markowitz V."/>
            <person name="Hugenholtz P."/>
            <person name="Kyrpides N.C."/>
            <person name="Klenk H.P."/>
            <person name="Woyke T."/>
        </authorList>
    </citation>
    <scope>NUCLEOTIDE SEQUENCE [LARGE SCALE GENOMIC DNA]</scope>
    <source>
        <strain evidence="4">ATCC 27775 / DSM 1100 / LMG 10767 / O</strain>
    </source>
</reference>
<evidence type="ECO:0000313" key="3">
    <source>
        <dbReference type="EMBL" id="AEE52989.1"/>
    </source>
</evidence>
<sequence>MKRILLLSALLIYAYLGFAALSPGDIAFVQYNADGTDNFAFVALVNIPAGEEIKFTDNGWFSTNSFRTGEGTMTWTAPVGGVSAGTVVTITATPSASVGTITAFSLAISADGDQLLAYQGLDSAPVFITAMNNEGAAVWQATATNSNDSGLPNGLTNGTNAVAITEIDNAVYTGTTTGTKAALLAALMNKDNWTGSNTVNQTFSGTFSITAAAPNLSINDVSFLEGNSGTTDFTFTVSLSSPAGPGGVTFDIATANNTATLADNDYVSNGLTGQVIPAGSSSYMFTVLVNGDVSVEPNETFFVNITNVVGATVTDGQGQGTIQNDDFITPTFTQLGPYCVGDTPDALPGTSENSITGTWDPATISTASSGTTTYTFTPDGGQGASTTTMDITVNPLPTLTLSASSVSSANCGDMVSVEIGVNNTFEDIGSLQFSVNWNPAQLEYVSNSALQIGGGSPVLGDVDVASGDFIYSWIDPAGFDGEDLANTTVILTLNFKVIATSGTASVNVSSTPTPMEVANSSFCIATPSTDNFVMVSLENTTTLVGDDEVCIDSDITLTGSGTPAAVNPYISSNPAVATVDDSGLVSGLTVGSTTITYTNNNGCTATKEVTINTCDCEAPPFVNFTPLNTTGCVGGTVTIGYTVLNGPATINTTGFLGTFSANVILTDGTGTFTYTPDAAEVGTTLTIFANIPDPDGPCTGDTASASITVNPVLEPTFAAFGPYCQGEIPLALPTTSNNGISGFWSPSTISTASPGTTSYYFFLNEEEECADSASIKVVVSTPVTVEAGTPQTICSNQTLDLSDIGASISGGTSEGTWSSSGTGSFTGGTAFGSATAYIPSEADKTAGTVTLTLTSIDPDGPCPAKVDTVVITIKNLNCGTFPWNGGNN</sequence>
<dbReference type="GO" id="GO:0030246">
    <property type="term" value="F:carbohydrate binding"/>
    <property type="evidence" value="ECO:0007669"/>
    <property type="project" value="InterPro"/>
</dbReference>
<evidence type="ECO:0000313" key="4">
    <source>
        <dbReference type="Proteomes" id="UP000008461"/>
    </source>
</evidence>
<evidence type="ECO:0000256" key="1">
    <source>
        <dbReference type="ARBA" id="ARBA00022729"/>
    </source>
</evidence>
<dbReference type="EMBL" id="CP002691">
    <property type="protein sequence ID" value="AEE52989.1"/>
    <property type="molecule type" value="Genomic_DNA"/>
</dbReference>
<dbReference type="Gene3D" id="2.60.40.1080">
    <property type="match status" value="1"/>
</dbReference>
<dbReference type="InterPro" id="IPR038081">
    <property type="entry name" value="CalX-like_sf"/>
</dbReference>
<dbReference type="CDD" id="cd08547">
    <property type="entry name" value="Type_II_cohesin"/>
    <property type="match status" value="1"/>
</dbReference>
<dbReference type="AlphaFoldDB" id="F4L4P1"/>
<dbReference type="Proteomes" id="UP000008461">
    <property type="component" value="Chromosome"/>
</dbReference>
<evidence type="ECO:0000259" key="2">
    <source>
        <dbReference type="Pfam" id="PF02368"/>
    </source>
</evidence>
<keyword evidence="1" id="KW-0732">Signal</keyword>
<dbReference type="SUPFAM" id="SSF49384">
    <property type="entry name" value="Carbohydrate-binding domain"/>
    <property type="match status" value="1"/>
</dbReference>
<dbReference type="Gene3D" id="2.60.40.2030">
    <property type="match status" value="1"/>
</dbReference>
<dbReference type="SUPFAM" id="SSF141072">
    <property type="entry name" value="CalX-like"/>
    <property type="match status" value="1"/>
</dbReference>
<name>F4L4P1_HALH1</name>
<gene>
    <name evidence="3" type="ordered locus">Halhy_5163</name>
</gene>
<dbReference type="OrthoDB" id="1467228at2"/>
<dbReference type="STRING" id="760192.Halhy_5163"/>
<dbReference type="SUPFAM" id="SSF49373">
    <property type="entry name" value="Invasin/intimin cell-adhesion fragments"/>
    <property type="match status" value="1"/>
</dbReference>
<dbReference type="HOGENOM" id="CLU_324856_0_0_10"/>
<keyword evidence="4" id="KW-1185">Reference proteome</keyword>
<dbReference type="Gene3D" id="2.60.40.680">
    <property type="match status" value="1"/>
</dbReference>
<dbReference type="InterPro" id="IPR014755">
    <property type="entry name" value="Cu-Rt/internalin_Ig-like"/>
</dbReference>
<dbReference type="eggNOG" id="COG5492">
    <property type="taxonomic scope" value="Bacteria"/>
</dbReference>
<reference key="2">
    <citation type="submission" date="2011-04" db="EMBL/GenBank/DDBJ databases">
        <title>Complete sequence of chromosome of Haliscomenobacter hydrossis DSM 1100.</title>
        <authorList>
            <consortium name="US DOE Joint Genome Institute (JGI-PGF)"/>
            <person name="Lucas S."/>
            <person name="Han J."/>
            <person name="Lapidus A."/>
            <person name="Bruce D."/>
            <person name="Goodwin L."/>
            <person name="Pitluck S."/>
            <person name="Peters L."/>
            <person name="Kyrpides N."/>
            <person name="Mavromatis K."/>
            <person name="Ivanova N."/>
            <person name="Ovchinnikova G."/>
            <person name="Pagani I."/>
            <person name="Daligault H."/>
            <person name="Detter J.C."/>
            <person name="Han C."/>
            <person name="Land M."/>
            <person name="Hauser L."/>
            <person name="Markowitz V."/>
            <person name="Cheng J.-F."/>
            <person name="Hugenholtz P."/>
            <person name="Woyke T."/>
            <person name="Wu D."/>
            <person name="Verbarg S."/>
            <person name="Frueling A."/>
            <person name="Brambilla E."/>
            <person name="Klenk H.-P."/>
            <person name="Eisen J.A."/>
        </authorList>
    </citation>
    <scope>NUCLEOTIDE SEQUENCE</scope>
    <source>
        <strain>DSM 1100</strain>
    </source>
</reference>
<dbReference type="Pfam" id="PF02368">
    <property type="entry name" value="Big_2"/>
    <property type="match status" value="1"/>
</dbReference>
<feature type="domain" description="BIG2" evidence="2">
    <location>
        <begin position="558"/>
        <end position="607"/>
    </location>
</feature>
<dbReference type="InterPro" id="IPR008965">
    <property type="entry name" value="CBM2/CBM3_carb-bd_dom_sf"/>
</dbReference>
<dbReference type="KEGG" id="hhy:Halhy_5163"/>
<proteinExistence type="predicted"/>
<protein>
    <submittedName>
        <fullName evidence="3">Ig domain protein group 2 domain protein</fullName>
    </submittedName>
</protein>
<dbReference type="InterPro" id="IPR003343">
    <property type="entry name" value="Big_2"/>
</dbReference>
<accession>F4L4P1</accession>
<dbReference type="Gene3D" id="2.60.40.1220">
    <property type="match status" value="1"/>
</dbReference>
<organism evidence="3 4">
    <name type="scientific">Haliscomenobacter hydrossis (strain ATCC 27775 / DSM 1100 / LMG 10767 / O)</name>
    <dbReference type="NCBI Taxonomy" id="760192"/>
    <lineage>
        <taxon>Bacteria</taxon>
        <taxon>Pseudomonadati</taxon>
        <taxon>Bacteroidota</taxon>
        <taxon>Saprospiria</taxon>
        <taxon>Saprospirales</taxon>
        <taxon>Haliscomenobacteraceae</taxon>
        <taxon>Haliscomenobacter</taxon>
    </lineage>
</organism>